<sequence length="179" mass="19347">MSSIDADPARDPAQLRAAITALDAQRPILGNAVVDAALSSMRAQLDALEAAARPAPQQQRKQATILFADIVGFTALSERRDAEEVTELINDLWERIDGVVATFGGRIDKHIGDAVMALWGSETTREDDPEQAVRAALAIQAEVELFGEAARVAVACRRASTCKFAWASTPARCCWARWA</sequence>
<dbReference type="CDD" id="cd07302">
    <property type="entry name" value="CHD"/>
    <property type="match status" value="1"/>
</dbReference>
<comment type="similarity">
    <text evidence="1">Belongs to the adenylyl cyclase class-3 family.</text>
</comment>
<dbReference type="EMBL" id="LN890656">
    <property type="protein sequence ID" value="CUS05830.1"/>
    <property type="molecule type" value="Genomic_DNA"/>
</dbReference>
<dbReference type="GO" id="GO:0035556">
    <property type="term" value="P:intracellular signal transduction"/>
    <property type="evidence" value="ECO:0007669"/>
    <property type="project" value="InterPro"/>
</dbReference>
<reference evidence="3" key="1">
    <citation type="submission" date="2016-01" db="EMBL/GenBank/DDBJ databases">
        <authorList>
            <person name="Mcilroy J.S."/>
            <person name="Karst M S."/>
            <person name="Albertsen M."/>
        </authorList>
    </citation>
    <scope>NUCLEOTIDE SEQUENCE</scope>
    <source>
        <strain evidence="3">Cfx-K</strain>
    </source>
</reference>
<evidence type="ECO:0000313" key="4">
    <source>
        <dbReference type="Proteomes" id="UP000215027"/>
    </source>
</evidence>
<keyword evidence="4" id="KW-1185">Reference proteome</keyword>
<proteinExistence type="inferred from homology"/>
<dbReference type="Pfam" id="PF00211">
    <property type="entry name" value="Guanylate_cyc"/>
    <property type="match status" value="1"/>
</dbReference>
<dbReference type="InterPro" id="IPR001054">
    <property type="entry name" value="A/G_cyclase"/>
</dbReference>
<dbReference type="Gene3D" id="3.30.70.1230">
    <property type="entry name" value="Nucleotide cyclase"/>
    <property type="match status" value="1"/>
</dbReference>
<gene>
    <name evidence="3" type="ORF">CFX0092_B0296</name>
</gene>
<dbReference type="AlphaFoldDB" id="A0A160T9U0"/>
<feature type="domain" description="Guanylate cyclase" evidence="2">
    <location>
        <begin position="64"/>
        <end position="154"/>
    </location>
</feature>
<accession>A0A160T9U0</accession>
<organism evidence="3 4">
    <name type="scientific">Candidatus Promineifilum breve</name>
    <dbReference type="NCBI Taxonomy" id="1806508"/>
    <lineage>
        <taxon>Bacteria</taxon>
        <taxon>Bacillati</taxon>
        <taxon>Chloroflexota</taxon>
        <taxon>Ardenticatenia</taxon>
        <taxon>Candidatus Promineifilales</taxon>
        <taxon>Candidatus Promineifilaceae</taxon>
        <taxon>Candidatus Promineifilum</taxon>
    </lineage>
</organism>
<evidence type="ECO:0000259" key="2">
    <source>
        <dbReference type="PROSITE" id="PS50125"/>
    </source>
</evidence>
<dbReference type="InterPro" id="IPR029787">
    <property type="entry name" value="Nucleotide_cyclase"/>
</dbReference>
<dbReference type="GO" id="GO:0004016">
    <property type="term" value="F:adenylate cyclase activity"/>
    <property type="evidence" value="ECO:0007669"/>
    <property type="project" value="UniProtKB-ARBA"/>
</dbReference>
<evidence type="ECO:0000256" key="1">
    <source>
        <dbReference type="ARBA" id="ARBA00005381"/>
    </source>
</evidence>
<dbReference type="PANTHER" id="PTHR43081">
    <property type="entry name" value="ADENYLATE CYCLASE, TERMINAL-DIFFERENTIATION SPECIFIC-RELATED"/>
    <property type="match status" value="1"/>
</dbReference>
<dbReference type="InterPro" id="IPR050697">
    <property type="entry name" value="Adenylyl/Guanylyl_Cyclase_3/4"/>
</dbReference>
<protein>
    <recommendedName>
        <fullName evidence="2">Guanylate cyclase domain-containing protein</fullName>
    </recommendedName>
</protein>
<evidence type="ECO:0000313" key="3">
    <source>
        <dbReference type="EMBL" id="CUS05830.1"/>
    </source>
</evidence>
<dbReference type="Proteomes" id="UP000215027">
    <property type="component" value="Chromosome II"/>
</dbReference>
<dbReference type="KEGG" id="pbf:CFX0092_B0296"/>
<dbReference type="PANTHER" id="PTHR43081:SF1">
    <property type="entry name" value="ADENYLATE CYCLASE, TERMINAL-DIFFERENTIATION SPECIFIC"/>
    <property type="match status" value="1"/>
</dbReference>
<dbReference type="GO" id="GO:0009190">
    <property type="term" value="P:cyclic nucleotide biosynthetic process"/>
    <property type="evidence" value="ECO:0007669"/>
    <property type="project" value="InterPro"/>
</dbReference>
<dbReference type="PROSITE" id="PS50125">
    <property type="entry name" value="GUANYLATE_CYCLASE_2"/>
    <property type="match status" value="1"/>
</dbReference>
<dbReference type="SUPFAM" id="SSF55073">
    <property type="entry name" value="Nucleotide cyclase"/>
    <property type="match status" value="1"/>
</dbReference>
<dbReference type="OrthoDB" id="9806704at2"/>
<name>A0A160T9U0_9CHLR</name>
<dbReference type="RefSeq" id="WP_095045190.1">
    <property type="nucleotide sequence ID" value="NZ_LN890656.1"/>
</dbReference>